<comment type="caution">
    <text evidence="1">The sequence shown here is derived from an EMBL/GenBank/DDBJ whole genome shotgun (WGS) entry which is preliminary data.</text>
</comment>
<name>X0TLK1_9ZZZZ</name>
<sequence length="88" mass="10295">IELEPELDACIETQAKREYNHVLSQLLKKGEEPQLAQKLDTLKLFLESADFNKLRSESEKHLVEGKRVKFILRLQKGKPEYQMKTIRG</sequence>
<proteinExistence type="predicted"/>
<gene>
    <name evidence="1" type="ORF">S01H1_18724</name>
</gene>
<accession>X0TLK1</accession>
<dbReference type="AlphaFoldDB" id="X0TLK1"/>
<reference evidence="1" key="1">
    <citation type="journal article" date="2014" name="Front. Microbiol.">
        <title>High frequency of phylogenetically diverse reductive dehalogenase-homologous genes in deep subseafloor sedimentary metagenomes.</title>
        <authorList>
            <person name="Kawai M."/>
            <person name="Futagami T."/>
            <person name="Toyoda A."/>
            <person name="Takaki Y."/>
            <person name="Nishi S."/>
            <person name="Hori S."/>
            <person name="Arai W."/>
            <person name="Tsubouchi T."/>
            <person name="Morono Y."/>
            <person name="Uchiyama I."/>
            <person name="Ito T."/>
            <person name="Fujiyama A."/>
            <person name="Inagaki F."/>
            <person name="Takami H."/>
        </authorList>
    </citation>
    <scope>NUCLEOTIDE SEQUENCE</scope>
    <source>
        <strain evidence="1">Expedition CK06-06</strain>
    </source>
</reference>
<protein>
    <submittedName>
        <fullName evidence="1">Uncharacterized protein</fullName>
    </submittedName>
</protein>
<dbReference type="EMBL" id="BARS01010036">
    <property type="protein sequence ID" value="GAF89002.1"/>
    <property type="molecule type" value="Genomic_DNA"/>
</dbReference>
<feature type="non-terminal residue" evidence="1">
    <location>
        <position position="1"/>
    </location>
</feature>
<evidence type="ECO:0000313" key="1">
    <source>
        <dbReference type="EMBL" id="GAF89002.1"/>
    </source>
</evidence>
<organism evidence="1">
    <name type="scientific">marine sediment metagenome</name>
    <dbReference type="NCBI Taxonomy" id="412755"/>
    <lineage>
        <taxon>unclassified sequences</taxon>
        <taxon>metagenomes</taxon>
        <taxon>ecological metagenomes</taxon>
    </lineage>
</organism>